<dbReference type="Pfam" id="PF13531">
    <property type="entry name" value="SBP_bac_11"/>
    <property type="match status" value="1"/>
</dbReference>
<dbReference type="PANTHER" id="PTHR30632:SF0">
    <property type="entry name" value="SULFATE-BINDING PROTEIN"/>
    <property type="match status" value="1"/>
</dbReference>
<reference evidence="6 7" key="1">
    <citation type="submission" date="2020-10" db="EMBL/GenBank/DDBJ databases">
        <title>Haloactinobacterium sp. RN3S43, a bacterium isolated from saline soil.</title>
        <authorList>
            <person name="Sun J.-Q."/>
        </authorList>
    </citation>
    <scope>NUCLEOTIDE SEQUENCE [LARGE SCALE GENOMIC DNA]</scope>
    <source>
        <strain evidence="6 7">RN3S43</strain>
    </source>
</reference>
<feature type="binding site" evidence="4">
    <location>
        <position position="192"/>
    </location>
    <ligand>
        <name>molybdate</name>
        <dbReference type="ChEBI" id="CHEBI:36264"/>
    </ligand>
</feature>
<dbReference type="InterPro" id="IPR006311">
    <property type="entry name" value="TAT_signal"/>
</dbReference>
<dbReference type="PROSITE" id="PS51318">
    <property type="entry name" value="TAT"/>
    <property type="match status" value="1"/>
</dbReference>
<feature type="chain" id="PRO_5033056670" evidence="5">
    <location>
        <begin position="32"/>
        <end position="254"/>
    </location>
</feature>
<evidence type="ECO:0000313" key="7">
    <source>
        <dbReference type="Proteomes" id="UP000593758"/>
    </source>
</evidence>
<dbReference type="PIRSF" id="PIRSF004846">
    <property type="entry name" value="ModA"/>
    <property type="match status" value="1"/>
</dbReference>
<feature type="signal peptide" evidence="5">
    <location>
        <begin position="1"/>
        <end position="31"/>
    </location>
</feature>
<keyword evidence="2 4" id="KW-0479">Metal-binding</keyword>
<comment type="similarity">
    <text evidence="1">Belongs to the bacterial solute-binding protein ModA family.</text>
</comment>
<dbReference type="GO" id="GO:0046872">
    <property type="term" value="F:metal ion binding"/>
    <property type="evidence" value="ECO:0007669"/>
    <property type="project" value="UniProtKB-KW"/>
</dbReference>
<dbReference type="RefSeq" id="WP_193498142.1">
    <property type="nucleotide sequence ID" value="NZ_CP063169.1"/>
</dbReference>
<dbReference type="PROSITE" id="PS51257">
    <property type="entry name" value="PROKAR_LIPOPROTEIN"/>
    <property type="match status" value="1"/>
</dbReference>
<dbReference type="GO" id="GO:0030973">
    <property type="term" value="F:molybdate ion binding"/>
    <property type="evidence" value="ECO:0007669"/>
    <property type="project" value="TreeGrafter"/>
</dbReference>
<feature type="binding site" evidence="4">
    <location>
        <position position="74"/>
    </location>
    <ligand>
        <name>molybdate</name>
        <dbReference type="ChEBI" id="CHEBI:36264"/>
    </ligand>
</feature>
<organism evidence="6 7">
    <name type="scientific">Ruania alkalisoli</name>
    <dbReference type="NCBI Taxonomy" id="2779775"/>
    <lineage>
        <taxon>Bacteria</taxon>
        <taxon>Bacillati</taxon>
        <taxon>Actinomycetota</taxon>
        <taxon>Actinomycetes</taxon>
        <taxon>Micrococcales</taxon>
        <taxon>Ruaniaceae</taxon>
        <taxon>Ruania</taxon>
    </lineage>
</organism>
<proteinExistence type="inferred from homology"/>
<evidence type="ECO:0000256" key="1">
    <source>
        <dbReference type="ARBA" id="ARBA00009175"/>
    </source>
</evidence>
<dbReference type="Gene3D" id="3.40.190.10">
    <property type="entry name" value="Periplasmic binding protein-like II"/>
    <property type="match status" value="2"/>
</dbReference>
<gene>
    <name evidence="6" type="primary">modA</name>
    <name evidence="6" type="ORF">IM660_04095</name>
</gene>
<feature type="binding site" evidence="4">
    <location>
        <position position="45"/>
    </location>
    <ligand>
        <name>molybdate</name>
        <dbReference type="ChEBI" id="CHEBI:36264"/>
    </ligand>
</feature>
<keyword evidence="4" id="KW-0500">Molybdenum</keyword>
<dbReference type="KEGG" id="halt:IM660_04095"/>
<keyword evidence="7" id="KW-1185">Reference proteome</keyword>
<feature type="binding site" evidence="4">
    <location>
        <position position="174"/>
    </location>
    <ligand>
        <name>molybdate</name>
        <dbReference type="ChEBI" id="CHEBI:36264"/>
    </ligand>
</feature>
<dbReference type="NCBIfam" id="TIGR01256">
    <property type="entry name" value="modA"/>
    <property type="match status" value="1"/>
</dbReference>
<dbReference type="GO" id="GO:0015689">
    <property type="term" value="P:molybdate ion transport"/>
    <property type="evidence" value="ECO:0007669"/>
    <property type="project" value="InterPro"/>
</dbReference>
<protein>
    <submittedName>
        <fullName evidence="6">Molybdate ABC transporter substrate-binding protein</fullName>
    </submittedName>
</protein>
<dbReference type="SUPFAM" id="SSF53850">
    <property type="entry name" value="Periplasmic binding protein-like II"/>
    <property type="match status" value="1"/>
</dbReference>
<name>A0A7M1SXM4_9MICO</name>
<evidence type="ECO:0000256" key="3">
    <source>
        <dbReference type="ARBA" id="ARBA00022729"/>
    </source>
</evidence>
<dbReference type="InterPro" id="IPR010916">
    <property type="entry name" value="TonB_box_CS"/>
</dbReference>
<dbReference type="InterPro" id="IPR050682">
    <property type="entry name" value="ModA/WtpA"/>
</dbReference>
<dbReference type="EMBL" id="CP063169">
    <property type="protein sequence ID" value="QOR71482.1"/>
    <property type="molecule type" value="Genomic_DNA"/>
</dbReference>
<accession>A0A7M1SXM4</accession>
<evidence type="ECO:0000256" key="5">
    <source>
        <dbReference type="SAM" id="SignalP"/>
    </source>
</evidence>
<evidence type="ECO:0000313" key="6">
    <source>
        <dbReference type="EMBL" id="QOR71482.1"/>
    </source>
</evidence>
<dbReference type="AlphaFoldDB" id="A0A7M1SXM4"/>
<dbReference type="PROSITE" id="PS00430">
    <property type="entry name" value="TONB_DEPENDENT_REC_1"/>
    <property type="match status" value="1"/>
</dbReference>
<keyword evidence="3 5" id="KW-0732">Signal</keyword>
<sequence length="254" mass="25487">MTSRRRRLAAVGVPALAAGLLGLAGCGTAAAPEPAESLTVYAAASLVGPVSDLLAEYATDHSEVSVEPAVFDGSSTLVTQITESAAPDVIVTANETTMADLTAAGLVDQPHVVATNTLVIAVPEGNPAGIASLTDLADVDTVLCAPQVPCGDAGATLLQLNQVELDPLSLEQNVTAAAERVTSGAAEAALVYATDVAAREDQLDAIVPARAEEVVNRYPAATLTTASPAGAEFVELLGSARGTAVLADYGFGPP</sequence>
<evidence type="ECO:0000256" key="2">
    <source>
        <dbReference type="ARBA" id="ARBA00022723"/>
    </source>
</evidence>
<dbReference type="Proteomes" id="UP000593758">
    <property type="component" value="Chromosome"/>
</dbReference>
<evidence type="ECO:0000256" key="4">
    <source>
        <dbReference type="PIRSR" id="PIRSR004846-1"/>
    </source>
</evidence>
<dbReference type="PANTHER" id="PTHR30632">
    <property type="entry name" value="MOLYBDATE-BINDING PERIPLASMIC PROTEIN"/>
    <property type="match status" value="1"/>
</dbReference>
<dbReference type="InterPro" id="IPR005950">
    <property type="entry name" value="ModA"/>
</dbReference>